<accession>A0A076EY57</accession>
<dbReference type="RefSeq" id="WP_128641125.1">
    <property type="nucleotide sequence ID" value="NZ_CP008947.1"/>
</dbReference>
<name>A0A076EY57_RHOOP</name>
<organism evidence="1 2">
    <name type="scientific">Rhodococcus opacus</name>
    <name type="common">Nocardia opaca</name>
    <dbReference type="NCBI Taxonomy" id="37919"/>
    <lineage>
        <taxon>Bacteria</taxon>
        <taxon>Bacillati</taxon>
        <taxon>Actinomycetota</taxon>
        <taxon>Actinomycetes</taxon>
        <taxon>Mycobacteriales</taxon>
        <taxon>Nocardiaceae</taxon>
        <taxon>Rhodococcus</taxon>
    </lineage>
</organism>
<evidence type="ECO:0008006" key="3">
    <source>
        <dbReference type="Google" id="ProtNLM"/>
    </source>
</evidence>
<dbReference type="AlphaFoldDB" id="A0A076EY57"/>
<proteinExistence type="predicted"/>
<protein>
    <recommendedName>
        <fullName evidence="3">DUF1918 domain-containing protein</fullName>
    </recommendedName>
</protein>
<dbReference type="EMBL" id="CP008947">
    <property type="protein sequence ID" value="AII08309.1"/>
    <property type="molecule type" value="Genomic_DNA"/>
</dbReference>
<reference evidence="1 2" key="1">
    <citation type="submission" date="2014-07" db="EMBL/GenBank/DDBJ databases">
        <title>Genome Sequence of Rhodococcus opacus Strain R7, a Biodegrader of Mono- and Polycyclic Aromatic Hydrocarbons.</title>
        <authorList>
            <person name="Di Gennaro P."/>
            <person name="Zampolli J."/>
            <person name="Presti I."/>
            <person name="Cappelletti M."/>
            <person name="D'Ursi P."/>
            <person name="Orro A."/>
            <person name="Mezzelani A."/>
            <person name="Milanesi L."/>
        </authorList>
    </citation>
    <scope>NUCLEOTIDE SEQUENCE [LARGE SCALE GENOMIC DNA]</scope>
    <source>
        <strain evidence="1 2">R7</strain>
    </source>
</reference>
<sequence length="74" mass="8752">MTASLTRNRVGDFVRRNNKHGYRTGQWAQIVMTVPSDGRDSWLVIYQDGETDLIPIDNHTHRYEFCSDPVDWRR</sequence>
<dbReference type="Proteomes" id="UP000028488">
    <property type="component" value="Chromosome"/>
</dbReference>
<evidence type="ECO:0000313" key="1">
    <source>
        <dbReference type="EMBL" id="AII08309.1"/>
    </source>
</evidence>
<gene>
    <name evidence="1" type="ORF">EP51_28315</name>
</gene>
<evidence type="ECO:0000313" key="2">
    <source>
        <dbReference type="Proteomes" id="UP000028488"/>
    </source>
</evidence>